<reference evidence="2" key="1">
    <citation type="submission" date="2022-01" db="EMBL/GenBank/DDBJ databases">
        <authorList>
            <person name="Jo J.-H."/>
            <person name="Im W.-T."/>
        </authorList>
    </citation>
    <scope>NUCLEOTIDE SEQUENCE</scope>
    <source>
        <strain evidence="2">I2-34</strain>
    </source>
</reference>
<sequence>MTTQNWQEPATLGTENLAVQETELTGSPSAASTAKDEAKDVAREGAGATKHVAGTAAAEARNIAQETGTQAKNLADQFGTHLKDQAGAQQQKVAEGLRSISDELRNMAQGSQDYGPAASLVDQAARRTENVANWLEARDPGSLLAEVEDFGRRRPGAFLAIAAGAGLLAGRLTRGIAGVQSAGQPAPAVRAPQPAAPVVEERTAGGFGAPATAVGSQPTATGSGPFNDPSGDELTILPGAPLQATDPDRRLP</sequence>
<evidence type="ECO:0000256" key="1">
    <source>
        <dbReference type="SAM" id="MobiDB-lite"/>
    </source>
</evidence>
<protein>
    <submittedName>
        <fullName evidence="2">Uncharacterized protein</fullName>
    </submittedName>
</protein>
<dbReference type="EMBL" id="JAKLTQ010000001">
    <property type="protein sequence ID" value="MCG2620840.1"/>
    <property type="molecule type" value="Genomic_DNA"/>
</dbReference>
<comment type="caution">
    <text evidence="2">The sequence shown here is derived from an EMBL/GenBank/DDBJ whole genome shotgun (WGS) entry which is preliminary data.</text>
</comment>
<feature type="compositionally biased region" description="Low complexity" evidence="1">
    <location>
        <begin position="182"/>
        <end position="198"/>
    </location>
</feature>
<gene>
    <name evidence="2" type="ORF">LVY72_02805</name>
</gene>
<organism evidence="2 3">
    <name type="scientific">Arthrobacter hankyongi</name>
    <dbReference type="NCBI Taxonomy" id="2904801"/>
    <lineage>
        <taxon>Bacteria</taxon>
        <taxon>Bacillati</taxon>
        <taxon>Actinomycetota</taxon>
        <taxon>Actinomycetes</taxon>
        <taxon>Micrococcales</taxon>
        <taxon>Micrococcaceae</taxon>
        <taxon>Arthrobacter</taxon>
    </lineage>
</organism>
<feature type="region of interest" description="Disordered" evidence="1">
    <location>
        <begin position="1"/>
        <end position="54"/>
    </location>
</feature>
<dbReference type="RefSeq" id="WP_237817925.1">
    <property type="nucleotide sequence ID" value="NZ_JAKLTQ010000001.1"/>
</dbReference>
<proteinExistence type="predicted"/>
<evidence type="ECO:0000313" key="3">
    <source>
        <dbReference type="Proteomes" id="UP001165368"/>
    </source>
</evidence>
<name>A0ABS9L2L1_9MICC</name>
<feature type="region of interest" description="Disordered" evidence="1">
    <location>
        <begin position="182"/>
        <end position="252"/>
    </location>
</feature>
<feature type="compositionally biased region" description="Polar residues" evidence="1">
    <location>
        <begin position="214"/>
        <end position="224"/>
    </location>
</feature>
<dbReference type="Proteomes" id="UP001165368">
    <property type="component" value="Unassembled WGS sequence"/>
</dbReference>
<accession>A0ABS9L2L1</accession>
<feature type="compositionally biased region" description="Polar residues" evidence="1">
    <location>
        <begin position="1"/>
        <end position="32"/>
    </location>
</feature>
<evidence type="ECO:0000313" key="2">
    <source>
        <dbReference type="EMBL" id="MCG2620840.1"/>
    </source>
</evidence>
<feature type="compositionally biased region" description="Basic and acidic residues" evidence="1">
    <location>
        <begin position="34"/>
        <end position="43"/>
    </location>
</feature>
<keyword evidence="3" id="KW-1185">Reference proteome</keyword>